<feature type="region of interest" description="Disordered" evidence="6">
    <location>
        <begin position="341"/>
        <end position="363"/>
    </location>
</feature>
<evidence type="ECO:0000256" key="3">
    <source>
        <dbReference type="ARBA" id="ARBA00022989"/>
    </source>
</evidence>
<reference evidence="9 10" key="1">
    <citation type="submission" date="2023-08" db="EMBL/GenBank/DDBJ databases">
        <title>Black Yeasts Isolated from many extreme environments.</title>
        <authorList>
            <person name="Coleine C."/>
            <person name="Stajich J.E."/>
            <person name="Selbmann L."/>
        </authorList>
    </citation>
    <scope>NUCLEOTIDE SEQUENCE [LARGE SCALE GENOMIC DNA]</scope>
    <source>
        <strain evidence="9 10">CCFEE 5935</strain>
    </source>
</reference>
<feature type="transmembrane region" description="Helical" evidence="7">
    <location>
        <begin position="12"/>
        <end position="29"/>
    </location>
</feature>
<keyword evidence="2 7" id="KW-0812">Transmembrane</keyword>
<proteinExistence type="inferred from homology"/>
<comment type="subcellular location">
    <subcellularLocation>
        <location evidence="1">Membrane</location>
        <topology evidence="1">Multi-pass membrane protein</topology>
    </subcellularLocation>
</comment>
<dbReference type="AlphaFoldDB" id="A0AAV9NXG8"/>
<dbReference type="GeneID" id="89931173"/>
<evidence type="ECO:0000256" key="7">
    <source>
        <dbReference type="SAM" id="Phobius"/>
    </source>
</evidence>
<evidence type="ECO:0000256" key="2">
    <source>
        <dbReference type="ARBA" id="ARBA00022692"/>
    </source>
</evidence>
<feature type="compositionally biased region" description="Polar residues" evidence="6">
    <location>
        <begin position="283"/>
        <end position="294"/>
    </location>
</feature>
<feature type="transmembrane region" description="Helical" evidence="7">
    <location>
        <begin position="176"/>
        <end position="196"/>
    </location>
</feature>
<dbReference type="InterPro" id="IPR052337">
    <property type="entry name" value="SAT4-like"/>
</dbReference>
<evidence type="ECO:0000256" key="1">
    <source>
        <dbReference type="ARBA" id="ARBA00004141"/>
    </source>
</evidence>
<dbReference type="EMBL" id="JAVRRT010000019">
    <property type="protein sequence ID" value="KAK5164637.1"/>
    <property type="molecule type" value="Genomic_DNA"/>
</dbReference>
<keyword evidence="3 7" id="KW-1133">Transmembrane helix</keyword>
<accession>A0AAV9NXG8</accession>
<organism evidence="9 10">
    <name type="scientific">Saxophila tyrrhenica</name>
    <dbReference type="NCBI Taxonomy" id="1690608"/>
    <lineage>
        <taxon>Eukaryota</taxon>
        <taxon>Fungi</taxon>
        <taxon>Dikarya</taxon>
        <taxon>Ascomycota</taxon>
        <taxon>Pezizomycotina</taxon>
        <taxon>Dothideomycetes</taxon>
        <taxon>Dothideomycetidae</taxon>
        <taxon>Mycosphaerellales</taxon>
        <taxon>Extremaceae</taxon>
        <taxon>Saxophila</taxon>
    </lineage>
</organism>
<dbReference type="PANTHER" id="PTHR33048">
    <property type="entry name" value="PTH11-LIKE INTEGRAL MEMBRANE PROTEIN (AFU_ORTHOLOGUE AFUA_5G11245)"/>
    <property type="match status" value="1"/>
</dbReference>
<gene>
    <name evidence="9" type="ORF">LTR77_009843</name>
</gene>
<feature type="region of interest" description="Disordered" evidence="6">
    <location>
        <begin position="283"/>
        <end position="316"/>
    </location>
</feature>
<evidence type="ECO:0000313" key="9">
    <source>
        <dbReference type="EMBL" id="KAK5164637.1"/>
    </source>
</evidence>
<dbReference type="Pfam" id="PF20684">
    <property type="entry name" value="Fung_rhodopsin"/>
    <property type="match status" value="1"/>
</dbReference>
<evidence type="ECO:0000256" key="4">
    <source>
        <dbReference type="ARBA" id="ARBA00023136"/>
    </source>
</evidence>
<feature type="transmembrane region" description="Helical" evidence="7">
    <location>
        <begin position="208"/>
        <end position="228"/>
    </location>
</feature>
<comment type="similarity">
    <text evidence="5">Belongs to the SAT4 family.</text>
</comment>
<feature type="transmembrane region" description="Helical" evidence="7">
    <location>
        <begin position="126"/>
        <end position="146"/>
    </location>
</feature>
<feature type="transmembrane region" description="Helical" evidence="7">
    <location>
        <begin position="50"/>
        <end position="70"/>
    </location>
</feature>
<dbReference type="GO" id="GO:0016020">
    <property type="term" value="C:membrane"/>
    <property type="evidence" value="ECO:0007669"/>
    <property type="project" value="UniProtKB-SubCell"/>
</dbReference>
<feature type="domain" description="Rhodopsin" evidence="8">
    <location>
        <begin position="29"/>
        <end position="272"/>
    </location>
</feature>
<sequence>MTVPIAGRGPQILAVYGLFTALTTLTVSLRTYCRAFVGTNCFGWDDGLTVVAWIFFVCYSSFAIAGAHHGTGQHAWNIHPASDIPVGLKFWWLCEPLYVLSNMGIKASIGVMLLRLTIDPIHRYTIYVTLVITELFSLGFFFLFIFQCQPSSYFWTRYVDGSGECIDPRITIGFTYAYSAITCAGDWIYAILPMILVWNLQMPRTQKLFVGGVLAMGAIASAATIARIPYISTMKDTDDFLYATTDVALWSCCETGLGITACCCATLRPLFRTWLKPLATHRLSPSSRNGASRAQEQHGVARVTGNAGHYRQPSKEFGMGKNSIMCNTSLNVSDEVELVSKGSEQNDEAIQGGDKAHNYRHRW</sequence>
<evidence type="ECO:0000313" key="10">
    <source>
        <dbReference type="Proteomes" id="UP001337655"/>
    </source>
</evidence>
<feature type="transmembrane region" description="Helical" evidence="7">
    <location>
        <begin position="90"/>
        <end position="114"/>
    </location>
</feature>
<comment type="caution">
    <text evidence="9">The sequence shown here is derived from an EMBL/GenBank/DDBJ whole genome shotgun (WGS) entry which is preliminary data.</text>
</comment>
<evidence type="ECO:0000256" key="6">
    <source>
        <dbReference type="SAM" id="MobiDB-lite"/>
    </source>
</evidence>
<name>A0AAV9NXG8_9PEZI</name>
<evidence type="ECO:0000259" key="8">
    <source>
        <dbReference type="Pfam" id="PF20684"/>
    </source>
</evidence>
<dbReference type="InterPro" id="IPR049326">
    <property type="entry name" value="Rhodopsin_dom_fungi"/>
</dbReference>
<dbReference type="PANTHER" id="PTHR33048:SF96">
    <property type="entry name" value="INTEGRAL MEMBRANE PROTEIN"/>
    <property type="match status" value="1"/>
</dbReference>
<keyword evidence="10" id="KW-1185">Reference proteome</keyword>
<evidence type="ECO:0000256" key="5">
    <source>
        <dbReference type="ARBA" id="ARBA00038359"/>
    </source>
</evidence>
<protein>
    <recommendedName>
        <fullName evidence="8">Rhodopsin domain-containing protein</fullName>
    </recommendedName>
</protein>
<keyword evidence="4 7" id="KW-0472">Membrane</keyword>
<dbReference type="RefSeq" id="XP_064654885.1">
    <property type="nucleotide sequence ID" value="XM_064807069.1"/>
</dbReference>
<dbReference type="Proteomes" id="UP001337655">
    <property type="component" value="Unassembled WGS sequence"/>
</dbReference>